<accession>A0A0J6FKX7</accession>
<dbReference type="VEuPathDB" id="FungiDB:CPAG_06402"/>
<evidence type="ECO:0000313" key="2">
    <source>
        <dbReference type="Proteomes" id="UP000054567"/>
    </source>
</evidence>
<evidence type="ECO:0000313" key="1">
    <source>
        <dbReference type="EMBL" id="KMM70090.1"/>
    </source>
</evidence>
<dbReference type="AlphaFoldDB" id="A0A0J6FKX7"/>
<dbReference type="Proteomes" id="UP000054567">
    <property type="component" value="Unassembled WGS sequence"/>
</dbReference>
<sequence>MASRMEAHLSEGESIGRPECYLVGLYYCSASTAAPSFAGPWARPVCEDACLVDWWRDKRRRVAPDGDPFTHTRETIVRQVHDALYHHQRPHRNAFDAANFGTPRERKFGLAPAACKNSQLPGQPLIGRSELGWPILQAQEPNLVYLYVLRVMQSYIAKWSGACNSTRDRAWEATDCWKFPMARNMGWDSPLPRWGVALNLRTASYSIDKAVCFGVATTAVAAACVVVVQGGACGGVWAAR</sequence>
<name>A0A0J6FKX7_COCPO</name>
<dbReference type="EMBL" id="DS268112">
    <property type="protein sequence ID" value="KMM70090.1"/>
    <property type="molecule type" value="Genomic_DNA"/>
</dbReference>
<organism evidence="1 2">
    <name type="scientific">Coccidioides posadasii RMSCC 3488</name>
    <dbReference type="NCBI Taxonomy" id="454284"/>
    <lineage>
        <taxon>Eukaryota</taxon>
        <taxon>Fungi</taxon>
        <taxon>Dikarya</taxon>
        <taxon>Ascomycota</taxon>
        <taxon>Pezizomycotina</taxon>
        <taxon>Eurotiomycetes</taxon>
        <taxon>Eurotiomycetidae</taxon>
        <taxon>Onygenales</taxon>
        <taxon>Onygenaceae</taxon>
        <taxon>Coccidioides</taxon>
    </lineage>
</organism>
<reference evidence="2" key="2">
    <citation type="journal article" date="2009" name="Genome Res.">
        <title>Comparative genomic analyses of the human fungal pathogens Coccidioides and their relatives.</title>
        <authorList>
            <person name="Sharpton T.J."/>
            <person name="Stajich J.E."/>
            <person name="Rounsley S.D."/>
            <person name="Gardner M.J."/>
            <person name="Wortman J.R."/>
            <person name="Jordar V.S."/>
            <person name="Maiti R."/>
            <person name="Kodira C.D."/>
            <person name="Neafsey D.E."/>
            <person name="Zeng Q."/>
            <person name="Hung C.-Y."/>
            <person name="McMahan C."/>
            <person name="Muszewska A."/>
            <person name="Grynberg M."/>
            <person name="Mandel M.A."/>
            <person name="Kellner E.M."/>
            <person name="Barker B.M."/>
            <person name="Galgiani J.N."/>
            <person name="Orbach M.J."/>
            <person name="Kirkland T.N."/>
            <person name="Cole G.T."/>
            <person name="Henn M.R."/>
            <person name="Birren B.W."/>
            <person name="Taylor J.W."/>
        </authorList>
    </citation>
    <scope>NUCLEOTIDE SEQUENCE [LARGE SCALE GENOMIC DNA]</scope>
    <source>
        <strain evidence="2">RMSCC 3488</strain>
    </source>
</reference>
<protein>
    <submittedName>
        <fullName evidence="1">Uncharacterized protein</fullName>
    </submittedName>
</protein>
<reference evidence="2" key="3">
    <citation type="journal article" date="2010" name="Genome Res.">
        <title>Population genomic sequencing of Coccidioides fungi reveals recent hybridization and transposon control.</title>
        <authorList>
            <person name="Neafsey D.E."/>
            <person name="Barker B.M."/>
            <person name="Sharpton T.J."/>
            <person name="Stajich J.E."/>
            <person name="Park D.J."/>
            <person name="Whiston E."/>
            <person name="Hung C.-Y."/>
            <person name="McMahan C."/>
            <person name="White J."/>
            <person name="Sykes S."/>
            <person name="Heiman D."/>
            <person name="Young S."/>
            <person name="Zeng Q."/>
            <person name="Abouelleil A."/>
            <person name="Aftuck L."/>
            <person name="Bessette D."/>
            <person name="Brown A."/>
            <person name="FitzGerald M."/>
            <person name="Lui A."/>
            <person name="Macdonald J.P."/>
            <person name="Priest M."/>
            <person name="Orbach M.J."/>
            <person name="Galgiani J.N."/>
            <person name="Kirkland T.N."/>
            <person name="Cole G.T."/>
            <person name="Birren B.W."/>
            <person name="Henn M.R."/>
            <person name="Taylor J.W."/>
            <person name="Rounsley S.D."/>
        </authorList>
    </citation>
    <scope>NUCLEOTIDE SEQUENCE [LARGE SCALE GENOMIC DNA]</scope>
    <source>
        <strain evidence="2">RMSCC 3488</strain>
    </source>
</reference>
<proteinExistence type="predicted"/>
<gene>
    <name evidence="1" type="ORF">CPAG_06402</name>
</gene>
<reference evidence="1 2" key="1">
    <citation type="submission" date="2007-06" db="EMBL/GenBank/DDBJ databases">
        <title>The Genome Sequence of Coccidioides posadasii RMSCC_3488.</title>
        <authorList>
            <consortium name="Coccidioides Genome Resources Consortium"/>
            <consortium name="The Broad Institute Genome Sequencing Platform"/>
            <person name="Henn M.R."/>
            <person name="Sykes S."/>
            <person name="Young S."/>
            <person name="Jaffe D."/>
            <person name="Berlin A."/>
            <person name="Alvarez P."/>
            <person name="Butler J."/>
            <person name="Gnerre S."/>
            <person name="Grabherr M."/>
            <person name="Mauceli E."/>
            <person name="Brockman W."/>
            <person name="Kodira C."/>
            <person name="Alvarado L."/>
            <person name="Zeng Q."/>
            <person name="Crawford M."/>
            <person name="Antoine C."/>
            <person name="Devon K."/>
            <person name="Galgiani J."/>
            <person name="Orsborn K."/>
            <person name="Lewis M.L."/>
            <person name="Nusbaum C."/>
            <person name="Galagan J."/>
            <person name="Birren B."/>
        </authorList>
    </citation>
    <scope>NUCLEOTIDE SEQUENCE [LARGE SCALE GENOMIC DNA]</scope>
    <source>
        <strain evidence="1 2">RMSCC 3488</strain>
    </source>
</reference>